<evidence type="ECO:0000313" key="3">
    <source>
        <dbReference type="Proteomes" id="UP001360953"/>
    </source>
</evidence>
<dbReference type="RefSeq" id="XP_066655900.1">
    <property type="nucleotide sequence ID" value="XM_066802526.1"/>
</dbReference>
<dbReference type="GeneID" id="92035432"/>
<sequence>MSSTQENACNECVTLREENQRLLQELESTEEKSPHNQVGEVSKDHERRRFIANGAKDFRAVIPFDENFLPDYGKGGCIGAPVEHKRVDRANWEAWIRKFWDDCDSDIFEALVHDEGYTLKNPQLFPLDPQMKSLWAERRARAGFSSETFPPISLSDHKDILLAAMLQLLFIASPDDLLALANQRGPAWDLSPTHPAVILCDDYFRGKRSQLKARHRWIPLTQNGRFRGTYGTLTNRLDVFCVLQPYFHTDHWWANVE</sequence>
<protein>
    <submittedName>
        <fullName evidence="2">Uncharacterized protein</fullName>
    </submittedName>
</protein>
<keyword evidence="1" id="KW-0175">Coiled coil</keyword>
<gene>
    <name evidence="2" type="ORF">J3D65DRAFT_657735</name>
</gene>
<organism evidence="2 3">
    <name type="scientific">Phyllosticta citribraziliensis</name>
    <dbReference type="NCBI Taxonomy" id="989973"/>
    <lineage>
        <taxon>Eukaryota</taxon>
        <taxon>Fungi</taxon>
        <taxon>Dikarya</taxon>
        <taxon>Ascomycota</taxon>
        <taxon>Pezizomycotina</taxon>
        <taxon>Dothideomycetes</taxon>
        <taxon>Dothideomycetes incertae sedis</taxon>
        <taxon>Botryosphaeriales</taxon>
        <taxon>Phyllostictaceae</taxon>
        <taxon>Phyllosticta</taxon>
    </lineage>
</organism>
<proteinExistence type="predicted"/>
<name>A0ABR1LSN8_9PEZI</name>
<evidence type="ECO:0000256" key="1">
    <source>
        <dbReference type="SAM" id="Coils"/>
    </source>
</evidence>
<keyword evidence="3" id="KW-1185">Reference proteome</keyword>
<dbReference type="Proteomes" id="UP001360953">
    <property type="component" value="Unassembled WGS sequence"/>
</dbReference>
<accession>A0ABR1LSN8</accession>
<feature type="coiled-coil region" evidence="1">
    <location>
        <begin position="5"/>
        <end position="32"/>
    </location>
</feature>
<reference evidence="2 3" key="1">
    <citation type="submission" date="2024-04" db="EMBL/GenBank/DDBJ databases">
        <title>Phyllosticta paracitricarpa is synonymous to the EU quarantine fungus P. citricarpa based on phylogenomic analyses.</title>
        <authorList>
            <consortium name="Lawrence Berkeley National Laboratory"/>
            <person name="Van ingen-buijs V.A."/>
            <person name="Van westerhoven A.C."/>
            <person name="Haridas S."/>
            <person name="Skiadas P."/>
            <person name="Martin F."/>
            <person name="Groenewald J.Z."/>
            <person name="Crous P.W."/>
            <person name="Seidl M.F."/>
        </authorList>
    </citation>
    <scope>NUCLEOTIDE SEQUENCE [LARGE SCALE GENOMIC DNA]</scope>
    <source>
        <strain evidence="2 3">CPC 17464</strain>
    </source>
</reference>
<dbReference type="EMBL" id="JBBPEH010000005">
    <property type="protein sequence ID" value="KAK7538213.1"/>
    <property type="molecule type" value="Genomic_DNA"/>
</dbReference>
<evidence type="ECO:0000313" key="2">
    <source>
        <dbReference type="EMBL" id="KAK7538213.1"/>
    </source>
</evidence>
<comment type="caution">
    <text evidence="2">The sequence shown here is derived from an EMBL/GenBank/DDBJ whole genome shotgun (WGS) entry which is preliminary data.</text>
</comment>